<gene>
    <name evidence="1" type="ORF">GUJ93_ZPchr0013g34918</name>
</gene>
<reference evidence="1" key="2">
    <citation type="submission" date="2021-02" db="EMBL/GenBank/DDBJ databases">
        <authorList>
            <person name="Kimball J.A."/>
            <person name="Haas M.W."/>
            <person name="Macchietto M."/>
            <person name="Kono T."/>
            <person name="Duquette J."/>
            <person name="Shao M."/>
        </authorList>
    </citation>
    <scope>NUCLEOTIDE SEQUENCE</scope>
    <source>
        <tissue evidence="1">Fresh leaf tissue</tissue>
    </source>
</reference>
<accession>A0A8J5X0I4</accession>
<evidence type="ECO:0000313" key="1">
    <source>
        <dbReference type="EMBL" id="KAG8099167.1"/>
    </source>
</evidence>
<keyword evidence="2" id="KW-1185">Reference proteome</keyword>
<evidence type="ECO:0000313" key="2">
    <source>
        <dbReference type="Proteomes" id="UP000729402"/>
    </source>
</evidence>
<comment type="caution">
    <text evidence="1">The sequence shown here is derived from an EMBL/GenBank/DDBJ whole genome shotgun (WGS) entry which is preliminary data.</text>
</comment>
<sequence>MAIKNIRRIKMKMGNGRWLPSTMIIVTVLAYLAVHSHCGRRTTQLVEGRNSRGSRRDGAAVNSAAAAAAADDESKLYLVFCVRQECDPLKADYDDPRPMPVFCFCCVSKEGPLCYRNEKECRANCPVCNPICAPPHPAGAGDDASVHA</sequence>
<dbReference type="Proteomes" id="UP000729402">
    <property type="component" value="Unassembled WGS sequence"/>
</dbReference>
<reference evidence="1" key="1">
    <citation type="journal article" date="2021" name="bioRxiv">
        <title>Whole Genome Assembly and Annotation of Northern Wild Rice, Zizania palustris L., Supports a Whole Genome Duplication in the Zizania Genus.</title>
        <authorList>
            <person name="Haas M."/>
            <person name="Kono T."/>
            <person name="Macchietto M."/>
            <person name="Millas R."/>
            <person name="McGilp L."/>
            <person name="Shao M."/>
            <person name="Duquette J."/>
            <person name="Hirsch C.N."/>
            <person name="Kimball J."/>
        </authorList>
    </citation>
    <scope>NUCLEOTIDE SEQUENCE</scope>
    <source>
        <tissue evidence="1">Fresh leaf tissue</tissue>
    </source>
</reference>
<organism evidence="1 2">
    <name type="scientific">Zizania palustris</name>
    <name type="common">Northern wild rice</name>
    <dbReference type="NCBI Taxonomy" id="103762"/>
    <lineage>
        <taxon>Eukaryota</taxon>
        <taxon>Viridiplantae</taxon>
        <taxon>Streptophyta</taxon>
        <taxon>Embryophyta</taxon>
        <taxon>Tracheophyta</taxon>
        <taxon>Spermatophyta</taxon>
        <taxon>Magnoliopsida</taxon>
        <taxon>Liliopsida</taxon>
        <taxon>Poales</taxon>
        <taxon>Poaceae</taxon>
        <taxon>BOP clade</taxon>
        <taxon>Oryzoideae</taxon>
        <taxon>Oryzeae</taxon>
        <taxon>Zizaniinae</taxon>
        <taxon>Zizania</taxon>
    </lineage>
</organism>
<protein>
    <submittedName>
        <fullName evidence="1">Uncharacterized protein</fullName>
    </submittedName>
</protein>
<name>A0A8J5X0I4_ZIZPA</name>
<proteinExistence type="predicted"/>
<dbReference type="EMBL" id="JAAALK010000079">
    <property type="protein sequence ID" value="KAG8099167.1"/>
    <property type="molecule type" value="Genomic_DNA"/>
</dbReference>
<dbReference type="AlphaFoldDB" id="A0A8J5X0I4"/>